<evidence type="ECO:0000256" key="2">
    <source>
        <dbReference type="ARBA" id="ARBA00006364"/>
    </source>
</evidence>
<keyword evidence="4 7" id="KW-0812">Transmembrane</keyword>
<feature type="compositionally biased region" description="Basic residues" evidence="8">
    <location>
        <begin position="490"/>
        <end position="499"/>
    </location>
</feature>
<keyword evidence="5 7" id="KW-1133">Transmembrane helix</keyword>
<dbReference type="Pfam" id="PF05640">
    <property type="entry name" value="NKAIN"/>
    <property type="match status" value="1"/>
</dbReference>
<feature type="region of interest" description="Disordered" evidence="8">
    <location>
        <begin position="270"/>
        <end position="296"/>
    </location>
</feature>
<keyword evidence="10" id="KW-1185">Reference proteome</keyword>
<dbReference type="AlphaFoldDB" id="A0A833RKW9"/>
<dbReference type="GO" id="GO:0005886">
    <property type="term" value="C:plasma membrane"/>
    <property type="evidence" value="ECO:0007669"/>
    <property type="project" value="UniProtKB-SubCell"/>
</dbReference>
<accession>A0A833RKW9</accession>
<evidence type="ECO:0000256" key="3">
    <source>
        <dbReference type="ARBA" id="ARBA00022475"/>
    </source>
</evidence>
<keyword evidence="6 7" id="KW-0472">Membrane</keyword>
<organism evidence="9 10">
    <name type="scientific">Frieseomelitta varia</name>
    <dbReference type="NCBI Taxonomy" id="561572"/>
    <lineage>
        <taxon>Eukaryota</taxon>
        <taxon>Metazoa</taxon>
        <taxon>Ecdysozoa</taxon>
        <taxon>Arthropoda</taxon>
        <taxon>Hexapoda</taxon>
        <taxon>Insecta</taxon>
        <taxon>Pterygota</taxon>
        <taxon>Neoptera</taxon>
        <taxon>Endopterygota</taxon>
        <taxon>Hymenoptera</taxon>
        <taxon>Apocrita</taxon>
        <taxon>Aculeata</taxon>
        <taxon>Apoidea</taxon>
        <taxon>Anthophila</taxon>
        <taxon>Apidae</taxon>
        <taxon>Frieseomelitta</taxon>
    </lineage>
</organism>
<protein>
    <recommendedName>
        <fullName evidence="7">Sodium/potassium-transporting ATPase subunit beta-1-interacting protein</fullName>
        <shortName evidence="7">Na(+)/K(+)-transporting ATPase subunit beta-1-interacting protein</shortName>
    </recommendedName>
</protein>
<dbReference type="Proteomes" id="UP000655588">
    <property type="component" value="Unassembled WGS sequence"/>
</dbReference>
<feature type="region of interest" description="Disordered" evidence="8">
    <location>
        <begin position="334"/>
        <end position="353"/>
    </location>
</feature>
<feature type="compositionally biased region" description="Polar residues" evidence="8">
    <location>
        <begin position="274"/>
        <end position="292"/>
    </location>
</feature>
<feature type="compositionally biased region" description="Basic residues" evidence="8">
    <location>
        <begin position="507"/>
        <end position="522"/>
    </location>
</feature>
<feature type="compositionally biased region" description="Basic and acidic residues" evidence="8">
    <location>
        <begin position="436"/>
        <end position="448"/>
    </location>
</feature>
<feature type="compositionally biased region" description="Basic and acidic residues" evidence="8">
    <location>
        <begin position="407"/>
        <end position="416"/>
    </location>
</feature>
<name>A0A833RKW9_9HYME</name>
<feature type="region of interest" description="Disordered" evidence="8">
    <location>
        <begin position="377"/>
        <end position="529"/>
    </location>
</feature>
<dbReference type="PANTHER" id="PTHR13084:SF6">
    <property type="entry name" value="SODIUM_POTASSIUM-TRANSPORTING ATPASE SUBUNIT BETA-1-INTERACTING PROTEIN"/>
    <property type="match status" value="1"/>
</dbReference>
<evidence type="ECO:0000256" key="8">
    <source>
        <dbReference type="SAM" id="MobiDB-lite"/>
    </source>
</evidence>
<evidence type="ECO:0000256" key="5">
    <source>
        <dbReference type="ARBA" id="ARBA00022989"/>
    </source>
</evidence>
<proteinExistence type="inferred from homology"/>
<evidence type="ECO:0000256" key="1">
    <source>
        <dbReference type="ARBA" id="ARBA00004651"/>
    </source>
</evidence>
<dbReference type="PANTHER" id="PTHR13084">
    <property type="entry name" value="T-CELL LYMPHOMA BREAKPOINT-ASSOCIATED TARGET 1-RELATED"/>
    <property type="match status" value="1"/>
</dbReference>
<comment type="similarity">
    <text evidence="2 7">Belongs to the NKAIN family.</text>
</comment>
<dbReference type="InterPro" id="IPR008516">
    <property type="entry name" value="Na/K-Atpase_Interacting"/>
</dbReference>
<dbReference type="EMBL" id="WNWW01000925">
    <property type="protein sequence ID" value="KAF3420683.1"/>
    <property type="molecule type" value="Genomic_DNA"/>
</dbReference>
<evidence type="ECO:0000313" key="10">
    <source>
        <dbReference type="Proteomes" id="UP000655588"/>
    </source>
</evidence>
<dbReference type="GO" id="GO:0002028">
    <property type="term" value="P:regulation of sodium ion transport"/>
    <property type="evidence" value="ECO:0007669"/>
    <property type="project" value="UniProtKB-UniRule"/>
</dbReference>
<evidence type="ECO:0000256" key="4">
    <source>
        <dbReference type="ARBA" id="ARBA00022692"/>
    </source>
</evidence>
<sequence>MPKTNFPRVNVRQVKLMVYFAGFRTVTANRLICKKLPSSMYNRLRIQSTKFVDSILLLSTCLKQLSFEANKCRMKQDSQSKKTYVVHEHWFITTVERQVFDFLGFMWAPILVNFFNIIFVILGFFGAFQYRPKYIISYCIWNTLWLGWNIFMICFYLDVGILDKNSDILNLGTGSFSWWHVNGPGCKAIYDVTEPELFRPARPTNVTDCVLDYEVVEILHASTQCILGFIAVVGGICLIDFVGGDDFGLAGHTPLHPMYVSYSALPSPAHPHKNSAQNYPAGTASSHQSICHDTSFPKHNDKTFNSSGRSKCSFRNDTIRTERSNLSSRDLKHVDYSNDYSNPLDHLQRPVSPYDEYDSLDSAAKLKYQKNKLYYPHSSKYSPVASPRVKSRPGVVRQNKASNKPRVFTDHVREQSMRSFYSDPRLAIENQQNVTDQDKQNKSKRDSRPLSLYATQAKRKKKQPRPLYSIEYSQPEPAVHDESVSPKPMTPRRVKRRSVISRDGTRRSSRRSSVRQSRRKNPVNRIMDHQESLYANTTPVSNLTNQNVNSLSQGTLNYDRISMSWDRDRNSNWQPEAVNMAVSSPTLWNQDSSNNYSNTSNYTNQNYPNWDASSSTRNLTDNWQPSELSTMQWQGQSNPTFQQTSTQSLNGEDLDEIYNNRPASARSSYSNYHGVRATPQVPNRTDIVRQSQRQFVLSGPPAYQDTVI</sequence>
<reference evidence="9" key="1">
    <citation type="submission" date="2019-11" db="EMBL/GenBank/DDBJ databases">
        <title>The nuclear and mitochondrial genomes of Frieseomelitta varia - a highly eusocial stingless bee (Meliponini) with a permanently sterile worker caste.</title>
        <authorList>
            <person name="Freitas F.C.P."/>
            <person name="Lourenco A.P."/>
            <person name="Nunes F.M.F."/>
            <person name="Paschoal A.R."/>
            <person name="Abreu F.C.P."/>
            <person name="Barbin F.O."/>
            <person name="Bataglia L."/>
            <person name="Cardoso-Junior C.A.M."/>
            <person name="Cervoni M.S."/>
            <person name="Silva S.R."/>
            <person name="Dalarmi F."/>
            <person name="Del Lama M.A."/>
            <person name="Depintor T.S."/>
            <person name="Ferreira K.M."/>
            <person name="Goria P.S."/>
            <person name="Jaskot M.C."/>
            <person name="Lago D.C."/>
            <person name="Luna-Lucena D."/>
            <person name="Moda L.M."/>
            <person name="Nascimento L."/>
            <person name="Pedrino M."/>
            <person name="Rabico F.O."/>
            <person name="Sanches F.C."/>
            <person name="Santos D.E."/>
            <person name="Santos C.G."/>
            <person name="Vieira J."/>
            <person name="Lopes T.F."/>
            <person name="Barchuk A.R."/>
            <person name="Hartfelder K."/>
            <person name="Simoes Z.L.P."/>
            <person name="Bitondi M.M.G."/>
            <person name="Pinheiro D.G."/>
        </authorList>
    </citation>
    <scope>NUCLEOTIDE SEQUENCE</scope>
    <source>
        <strain evidence="9">USP_RPSP 00005682</strain>
        <tissue evidence="9">Whole individual</tissue>
    </source>
</reference>
<feature type="transmembrane region" description="Helical" evidence="7">
    <location>
        <begin position="135"/>
        <end position="159"/>
    </location>
</feature>
<feature type="transmembrane region" description="Helical" evidence="7">
    <location>
        <begin position="105"/>
        <end position="128"/>
    </location>
</feature>
<comment type="subcellular location">
    <subcellularLocation>
        <location evidence="1 7">Cell membrane</location>
        <topology evidence="1 7">Multi-pass membrane protein</topology>
    </subcellularLocation>
</comment>
<comment type="caution">
    <text evidence="9">The sequence shown here is derived from an EMBL/GenBank/DDBJ whole genome shotgun (WGS) entry which is preliminary data.</text>
</comment>
<evidence type="ECO:0000256" key="6">
    <source>
        <dbReference type="ARBA" id="ARBA00023136"/>
    </source>
</evidence>
<gene>
    <name evidence="9" type="ORF">E2986_02326</name>
</gene>
<evidence type="ECO:0000313" key="9">
    <source>
        <dbReference type="EMBL" id="KAF3420683.1"/>
    </source>
</evidence>
<evidence type="ECO:0000256" key="7">
    <source>
        <dbReference type="RuleBase" id="RU368041"/>
    </source>
</evidence>
<keyword evidence="3 7" id="KW-1003">Cell membrane</keyword>
<comment type="caution">
    <text evidence="7">Lacks conserved residue(s) required for the propagation of feature annotation.</text>
</comment>